<dbReference type="Pfam" id="PF03793">
    <property type="entry name" value="PASTA"/>
    <property type="match status" value="4"/>
</dbReference>
<dbReference type="InterPro" id="IPR008271">
    <property type="entry name" value="Ser/Thr_kinase_AS"/>
</dbReference>
<dbReference type="InterPro" id="IPR005543">
    <property type="entry name" value="PASTA_dom"/>
</dbReference>
<protein>
    <submittedName>
        <fullName evidence="9">Unannotated protein</fullName>
    </submittedName>
</protein>
<feature type="transmembrane region" description="Helical" evidence="6">
    <location>
        <begin position="223"/>
        <end position="244"/>
    </location>
</feature>
<dbReference type="SMART" id="SM00740">
    <property type="entry name" value="PASTA"/>
    <property type="match status" value="4"/>
</dbReference>
<feature type="domain" description="PASTA" evidence="8">
    <location>
        <begin position="320"/>
        <end position="386"/>
    </location>
</feature>
<evidence type="ECO:0000256" key="1">
    <source>
        <dbReference type="ARBA" id="ARBA00022527"/>
    </source>
</evidence>
<evidence type="ECO:0000256" key="4">
    <source>
        <dbReference type="ARBA" id="ARBA00022777"/>
    </source>
</evidence>
<dbReference type="SUPFAM" id="SSF56112">
    <property type="entry name" value="Protein kinase-like (PK-like)"/>
    <property type="match status" value="1"/>
</dbReference>
<dbReference type="EMBL" id="CAEZWU010000229">
    <property type="protein sequence ID" value="CAB4678724.1"/>
    <property type="molecule type" value="Genomic_DNA"/>
</dbReference>
<evidence type="ECO:0000256" key="3">
    <source>
        <dbReference type="ARBA" id="ARBA00022741"/>
    </source>
</evidence>
<dbReference type="Pfam" id="PF00069">
    <property type="entry name" value="Pkinase"/>
    <property type="match status" value="1"/>
</dbReference>
<dbReference type="GO" id="GO:0005524">
    <property type="term" value="F:ATP binding"/>
    <property type="evidence" value="ECO:0007669"/>
    <property type="project" value="UniProtKB-KW"/>
</dbReference>
<feature type="domain" description="PASTA" evidence="8">
    <location>
        <begin position="387"/>
        <end position="455"/>
    </location>
</feature>
<dbReference type="PROSITE" id="PS50011">
    <property type="entry name" value="PROTEIN_KINASE_DOM"/>
    <property type="match status" value="1"/>
</dbReference>
<evidence type="ECO:0000259" key="7">
    <source>
        <dbReference type="PROSITE" id="PS50011"/>
    </source>
</evidence>
<dbReference type="CDD" id="cd06577">
    <property type="entry name" value="PASTA_pknB"/>
    <property type="match status" value="4"/>
</dbReference>
<dbReference type="PROSITE" id="PS00108">
    <property type="entry name" value="PROTEIN_KINASE_ST"/>
    <property type="match status" value="1"/>
</dbReference>
<evidence type="ECO:0000256" key="5">
    <source>
        <dbReference type="ARBA" id="ARBA00022840"/>
    </source>
</evidence>
<evidence type="ECO:0000256" key="6">
    <source>
        <dbReference type="SAM" id="Phobius"/>
    </source>
</evidence>
<evidence type="ECO:0000256" key="2">
    <source>
        <dbReference type="ARBA" id="ARBA00022679"/>
    </source>
</evidence>
<dbReference type="PROSITE" id="PS51178">
    <property type="entry name" value="PASTA"/>
    <property type="match status" value="4"/>
</dbReference>
<keyword evidence="6" id="KW-1133">Transmembrane helix</keyword>
<reference evidence="9" key="1">
    <citation type="submission" date="2020-05" db="EMBL/GenBank/DDBJ databases">
        <authorList>
            <person name="Chiriac C."/>
            <person name="Salcher M."/>
            <person name="Ghai R."/>
            <person name="Kavagutti S V."/>
        </authorList>
    </citation>
    <scope>NUCLEOTIDE SEQUENCE</scope>
</reference>
<sequence length="529" mass="55616">MIHRDVKPGNILISTTGQVKVADFGIARALGAGIEQNLTQTGAVMGTATYFSPEQAQGAATDQRSDIYSLGIVMYEMLAGTVPFSGENAVAIAYKQVHEDPIPLDQRNKSIPEGLTAIVAKCMAKSPDARYSTAGEVRDDLRRFVDGLPVLAMTNHVAGSSSDSVTRVLPITQNDPNVTTVIAKQDQPTSQIAATTTQRPATMTRTRAANYPPYDDFAPRRTAGFVFGSFFAAIVLLVGGLFLYQTISGNSSNASITVPDVRNLTVKDASEKLLKLGFTPVPLAEAKDGIGNDIVYLQDPKPSVLARNGDTIIITYNPTGAPVVVPLVRGLTVKEATGLLAPLGLQLAIAEVRNDPKIPENQIIGQDPKVDTQVRSGSTIAVVVSGGIGQATVPNIQGQVSTAALQFLQSAPYNFIVTLAEEANATVEKGRVIRTEPAIGEPIAFGSPIIVFISKGGTKVTMPQVEGLTEADARAQLTAVGLTPDVKYQEVPSGNVNDGKVVTQGTDSGTQIEAGSSVRLTVGRGVVTP</sequence>
<feature type="domain" description="PASTA" evidence="8">
    <location>
        <begin position="252"/>
        <end position="318"/>
    </location>
</feature>
<organism evidence="9">
    <name type="scientific">freshwater metagenome</name>
    <dbReference type="NCBI Taxonomy" id="449393"/>
    <lineage>
        <taxon>unclassified sequences</taxon>
        <taxon>metagenomes</taxon>
        <taxon>ecological metagenomes</taxon>
    </lineage>
</organism>
<feature type="domain" description="PASTA" evidence="8">
    <location>
        <begin position="456"/>
        <end position="524"/>
    </location>
</feature>
<dbReference type="GO" id="GO:0004674">
    <property type="term" value="F:protein serine/threonine kinase activity"/>
    <property type="evidence" value="ECO:0007669"/>
    <property type="project" value="UniProtKB-KW"/>
</dbReference>
<dbReference type="PANTHER" id="PTHR43289">
    <property type="entry name" value="MITOGEN-ACTIVATED PROTEIN KINASE KINASE KINASE 20-RELATED"/>
    <property type="match status" value="1"/>
</dbReference>
<dbReference type="Gene3D" id="3.30.10.20">
    <property type="match status" value="4"/>
</dbReference>
<dbReference type="CDD" id="cd14014">
    <property type="entry name" value="STKc_PknB_like"/>
    <property type="match status" value="1"/>
</dbReference>
<proteinExistence type="predicted"/>
<keyword evidence="6" id="KW-0812">Transmembrane</keyword>
<evidence type="ECO:0000259" key="8">
    <source>
        <dbReference type="PROSITE" id="PS51178"/>
    </source>
</evidence>
<dbReference type="InterPro" id="IPR011009">
    <property type="entry name" value="Kinase-like_dom_sf"/>
</dbReference>
<gene>
    <name evidence="9" type="ORF">UFOPK2292_01277</name>
</gene>
<dbReference type="PANTHER" id="PTHR43289:SF34">
    <property type="entry name" value="SERINE_THREONINE-PROTEIN KINASE YBDM-RELATED"/>
    <property type="match status" value="1"/>
</dbReference>
<dbReference type="SMART" id="SM00220">
    <property type="entry name" value="S_TKc"/>
    <property type="match status" value="1"/>
</dbReference>
<keyword evidence="1" id="KW-0723">Serine/threonine-protein kinase</keyword>
<keyword evidence="2" id="KW-0808">Transferase</keyword>
<accession>A0A6J6N1D5</accession>
<dbReference type="FunFam" id="1.10.510.10:FF:000021">
    <property type="entry name" value="Serine/threonine protein kinase"/>
    <property type="match status" value="1"/>
</dbReference>
<keyword evidence="6" id="KW-0472">Membrane</keyword>
<evidence type="ECO:0000313" key="9">
    <source>
        <dbReference type="EMBL" id="CAB4678724.1"/>
    </source>
</evidence>
<keyword evidence="3" id="KW-0547">Nucleotide-binding</keyword>
<dbReference type="AlphaFoldDB" id="A0A6J6N1D5"/>
<feature type="domain" description="Protein kinase" evidence="7">
    <location>
        <begin position="1"/>
        <end position="145"/>
    </location>
</feature>
<keyword evidence="5" id="KW-0067">ATP-binding</keyword>
<dbReference type="Gene3D" id="1.10.510.10">
    <property type="entry name" value="Transferase(Phosphotransferase) domain 1"/>
    <property type="match status" value="1"/>
</dbReference>
<name>A0A6J6N1D5_9ZZZZ</name>
<dbReference type="InterPro" id="IPR000719">
    <property type="entry name" value="Prot_kinase_dom"/>
</dbReference>
<keyword evidence="4" id="KW-0418">Kinase</keyword>